<protein>
    <submittedName>
        <fullName evidence="1">Uncharacterized protein</fullName>
    </submittedName>
</protein>
<accession>A0A9D4RWJ0</accession>
<dbReference type="EMBL" id="JAIWYP010000001">
    <property type="protein sequence ID" value="KAH3881207.1"/>
    <property type="molecule type" value="Genomic_DNA"/>
</dbReference>
<reference evidence="1" key="2">
    <citation type="submission" date="2020-11" db="EMBL/GenBank/DDBJ databases">
        <authorList>
            <person name="McCartney M.A."/>
            <person name="Auch B."/>
            <person name="Kono T."/>
            <person name="Mallez S."/>
            <person name="Becker A."/>
            <person name="Gohl D.M."/>
            <person name="Silverstein K.A.T."/>
            <person name="Koren S."/>
            <person name="Bechman K.B."/>
            <person name="Herman A."/>
            <person name="Abrahante J.E."/>
            <person name="Garbe J."/>
        </authorList>
    </citation>
    <scope>NUCLEOTIDE SEQUENCE</scope>
    <source>
        <strain evidence="1">Duluth1</strain>
        <tissue evidence="1">Whole animal</tissue>
    </source>
</reference>
<evidence type="ECO:0000313" key="2">
    <source>
        <dbReference type="Proteomes" id="UP000828390"/>
    </source>
</evidence>
<name>A0A9D4RWJ0_DREPO</name>
<organism evidence="1 2">
    <name type="scientific">Dreissena polymorpha</name>
    <name type="common">Zebra mussel</name>
    <name type="synonym">Mytilus polymorpha</name>
    <dbReference type="NCBI Taxonomy" id="45954"/>
    <lineage>
        <taxon>Eukaryota</taxon>
        <taxon>Metazoa</taxon>
        <taxon>Spiralia</taxon>
        <taxon>Lophotrochozoa</taxon>
        <taxon>Mollusca</taxon>
        <taxon>Bivalvia</taxon>
        <taxon>Autobranchia</taxon>
        <taxon>Heteroconchia</taxon>
        <taxon>Euheterodonta</taxon>
        <taxon>Imparidentia</taxon>
        <taxon>Neoheterodontei</taxon>
        <taxon>Myida</taxon>
        <taxon>Dreissenoidea</taxon>
        <taxon>Dreissenidae</taxon>
        <taxon>Dreissena</taxon>
    </lineage>
</organism>
<reference evidence="1" key="1">
    <citation type="journal article" date="2019" name="bioRxiv">
        <title>The Genome of the Zebra Mussel, Dreissena polymorpha: A Resource for Invasive Species Research.</title>
        <authorList>
            <person name="McCartney M.A."/>
            <person name="Auch B."/>
            <person name="Kono T."/>
            <person name="Mallez S."/>
            <person name="Zhang Y."/>
            <person name="Obille A."/>
            <person name="Becker A."/>
            <person name="Abrahante J.E."/>
            <person name="Garbe J."/>
            <person name="Badalamenti J.P."/>
            <person name="Herman A."/>
            <person name="Mangelson H."/>
            <person name="Liachko I."/>
            <person name="Sullivan S."/>
            <person name="Sone E.D."/>
            <person name="Koren S."/>
            <person name="Silverstein K.A.T."/>
            <person name="Beckman K.B."/>
            <person name="Gohl D.M."/>
        </authorList>
    </citation>
    <scope>NUCLEOTIDE SEQUENCE</scope>
    <source>
        <strain evidence="1">Duluth1</strain>
        <tissue evidence="1">Whole animal</tissue>
    </source>
</reference>
<proteinExistence type="predicted"/>
<dbReference type="AlphaFoldDB" id="A0A9D4RWJ0"/>
<sequence>MVMGEVNMLLGPVKVTCQAVVPDKDDEVLLWLDVLAGEKDGQADIFLSKSIIKLKGK</sequence>
<keyword evidence="2" id="KW-1185">Reference proteome</keyword>
<comment type="caution">
    <text evidence="1">The sequence shown here is derived from an EMBL/GenBank/DDBJ whole genome shotgun (WGS) entry which is preliminary data.</text>
</comment>
<dbReference type="Proteomes" id="UP000828390">
    <property type="component" value="Unassembled WGS sequence"/>
</dbReference>
<gene>
    <name evidence="1" type="ORF">DPMN_005130</name>
</gene>
<evidence type="ECO:0000313" key="1">
    <source>
        <dbReference type="EMBL" id="KAH3881207.1"/>
    </source>
</evidence>